<dbReference type="Pfam" id="PF04055">
    <property type="entry name" value="Radical_SAM"/>
    <property type="match status" value="1"/>
</dbReference>
<dbReference type="InterPro" id="IPR013785">
    <property type="entry name" value="Aldolase_TIM"/>
</dbReference>
<evidence type="ECO:0000313" key="10">
    <source>
        <dbReference type="EMBL" id="QAT17556.1"/>
    </source>
</evidence>
<feature type="domain" description="Radical SAM core" evidence="9">
    <location>
        <begin position="189"/>
        <end position="423"/>
    </location>
</feature>
<proteinExistence type="predicted"/>
<dbReference type="GO" id="GO:0046872">
    <property type="term" value="F:metal ion binding"/>
    <property type="evidence" value="ECO:0007669"/>
    <property type="project" value="UniProtKB-KW"/>
</dbReference>
<evidence type="ECO:0000256" key="4">
    <source>
        <dbReference type="ARBA" id="ARBA00022691"/>
    </source>
</evidence>
<dbReference type="SFLD" id="SFLDS00029">
    <property type="entry name" value="Radical_SAM"/>
    <property type="match status" value="1"/>
</dbReference>
<organism evidence="10 11">
    <name type="scientific">Velamenicoccus archaeovorus</name>
    <dbReference type="NCBI Taxonomy" id="1930593"/>
    <lineage>
        <taxon>Bacteria</taxon>
        <taxon>Pseudomonadati</taxon>
        <taxon>Candidatus Omnitrophota</taxon>
        <taxon>Candidatus Velamenicoccus</taxon>
    </lineage>
</organism>
<dbReference type="InterPro" id="IPR034466">
    <property type="entry name" value="Methyltransferase_Class_B"/>
</dbReference>
<sequence>MKILFLTPPMGMWVYFGRMKSIYPGYAQLAAYLLEKSDVEVAVLDCPAYEYTHQQMLDEINTIKPDIIGMGCGTTWVHCVYEAAQQIKKRFPDIKILCGGMHFNAMPIESLKEHPEIDFVVVGEGENTLLEFLEESKKRSPDYDKINGLGYRKNGKVVLTQPRCLIKDLDSLPLPAYHLFPIEKYVHYSYWPRAVRIVTSRGCSGRCSFCVQWQQYDKRMKENVGIWRGLSGKRIADQAELLVTKYGVQMFDIQDDEFNNQAERIEEFCDEVIKRDLHFSWMFLGRADAFAKQIGLFPKMRKAGCILTLVGVEAETDEKLKSMGKNITISEIKHGIDELRRNDIATCGTIMIGFWDDDEAIIKRRAQLLDELDPDLMTVDILVPYPGTDLWDELKDSPRLEIKDFRFFDMAHALMPTKYLSREEINRLAAWMNREFYSKQKRIQRMLHGYSSPLVAACCRNYMEVASKAEECFLKGEAFI</sequence>
<dbReference type="Pfam" id="PF02310">
    <property type="entry name" value="B12-binding"/>
    <property type="match status" value="1"/>
</dbReference>
<dbReference type="RefSeq" id="WP_128700414.1">
    <property type="nucleotide sequence ID" value="NZ_CP019384.1"/>
</dbReference>
<feature type="domain" description="B12-binding" evidence="8">
    <location>
        <begin position="7"/>
        <end position="143"/>
    </location>
</feature>
<gene>
    <name evidence="10" type="ORF">BU251_07415</name>
</gene>
<dbReference type="GO" id="GO:0051539">
    <property type="term" value="F:4 iron, 4 sulfur cluster binding"/>
    <property type="evidence" value="ECO:0007669"/>
    <property type="project" value="UniProtKB-KW"/>
</dbReference>
<dbReference type="CDD" id="cd02068">
    <property type="entry name" value="radical_SAM_B12_BD"/>
    <property type="match status" value="1"/>
</dbReference>
<dbReference type="InterPro" id="IPR007197">
    <property type="entry name" value="rSAM"/>
</dbReference>
<evidence type="ECO:0000259" key="9">
    <source>
        <dbReference type="PROSITE" id="PS51918"/>
    </source>
</evidence>
<dbReference type="SMART" id="SM00729">
    <property type="entry name" value="Elp3"/>
    <property type="match status" value="1"/>
</dbReference>
<keyword evidence="6" id="KW-0408">Iron</keyword>
<dbReference type="Gene3D" id="3.40.50.280">
    <property type="entry name" value="Cobalamin-binding domain"/>
    <property type="match status" value="1"/>
</dbReference>
<dbReference type="Gene3D" id="3.20.20.70">
    <property type="entry name" value="Aldolase class I"/>
    <property type="match status" value="1"/>
</dbReference>
<dbReference type="InterPro" id="IPR036724">
    <property type="entry name" value="Cobalamin-bd_sf"/>
</dbReference>
<evidence type="ECO:0000256" key="6">
    <source>
        <dbReference type="ARBA" id="ARBA00023004"/>
    </source>
</evidence>
<dbReference type="InterPro" id="IPR051198">
    <property type="entry name" value="BchE-like"/>
</dbReference>
<dbReference type="InterPro" id="IPR058240">
    <property type="entry name" value="rSAM_sf"/>
</dbReference>
<evidence type="ECO:0000259" key="8">
    <source>
        <dbReference type="PROSITE" id="PS51332"/>
    </source>
</evidence>
<keyword evidence="5" id="KW-0479">Metal-binding</keyword>
<evidence type="ECO:0000256" key="7">
    <source>
        <dbReference type="ARBA" id="ARBA00023014"/>
    </source>
</evidence>
<dbReference type="PROSITE" id="PS51918">
    <property type="entry name" value="RADICAL_SAM"/>
    <property type="match status" value="1"/>
</dbReference>
<dbReference type="InterPro" id="IPR006638">
    <property type="entry name" value="Elp3/MiaA/NifB-like_rSAM"/>
</dbReference>
<dbReference type="EMBL" id="CP019384">
    <property type="protein sequence ID" value="QAT17556.1"/>
    <property type="molecule type" value="Genomic_DNA"/>
</dbReference>
<keyword evidence="7" id="KW-0411">Iron-sulfur</keyword>
<dbReference type="OrthoDB" id="9804952at2"/>
<keyword evidence="2" id="KW-0489">Methyltransferase</keyword>
<dbReference type="SFLD" id="SFLDG01123">
    <property type="entry name" value="methyltransferase_(Class_B)"/>
    <property type="match status" value="1"/>
</dbReference>
<dbReference type="AlphaFoldDB" id="A0A410P5T6"/>
<evidence type="ECO:0000256" key="3">
    <source>
        <dbReference type="ARBA" id="ARBA00022679"/>
    </source>
</evidence>
<protein>
    <submittedName>
        <fullName evidence="10">Uncharacterized protein</fullName>
    </submittedName>
</protein>
<dbReference type="KEGG" id="vai:BU251_07415"/>
<dbReference type="PANTHER" id="PTHR43409:SF7">
    <property type="entry name" value="BLL1977 PROTEIN"/>
    <property type="match status" value="1"/>
</dbReference>
<evidence type="ECO:0000256" key="5">
    <source>
        <dbReference type="ARBA" id="ARBA00022723"/>
    </source>
</evidence>
<dbReference type="SUPFAM" id="SSF102114">
    <property type="entry name" value="Radical SAM enzymes"/>
    <property type="match status" value="1"/>
</dbReference>
<dbReference type="InterPro" id="IPR006158">
    <property type="entry name" value="Cobalamin-bd"/>
</dbReference>
<dbReference type="Proteomes" id="UP000287243">
    <property type="component" value="Chromosome"/>
</dbReference>
<dbReference type="PANTHER" id="PTHR43409">
    <property type="entry name" value="ANAEROBIC MAGNESIUM-PROTOPORPHYRIN IX MONOMETHYL ESTER CYCLASE-RELATED"/>
    <property type="match status" value="1"/>
</dbReference>
<name>A0A410P5T6_VELA1</name>
<dbReference type="CDD" id="cd01335">
    <property type="entry name" value="Radical_SAM"/>
    <property type="match status" value="1"/>
</dbReference>
<dbReference type="GO" id="GO:0005829">
    <property type="term" value="C:cytosol"/>
    <property type="evidence" value="ECO:0007669"/>
    <property type="project" value="TreeGrafter"/>
</dbReference>
<evidence type="ECO:0000256" key="2">
    <source>
        <dbReference type="ARBA" id="ARBA00022603"/>
    </source>
</evidence>
<evidence type="ECO:0000256" key="1">
    <source>
        <dbReference type="ARBA" id="ARBA00001966"/>
    </source>
</evidence>
<keyword evidence="4" id="KW-0949">S-adenosyl-L-methionine</keyword>
<dbReference type="SFLD" id="SFLDG01082">
    <property type="entry name" value="B12-binding_domain_containing"/>
    <property type="match status" value="1"/>
</dbReference>
<accession>A0A410P5T6</accession>
<dbReference type="GO" id="GO:0031419">
    <property type="term" value="F:cobalamin binding"/>
    <property type="evidence" value="ECO:0007669"/>
    <property type="project" value="InterPro"/>
</dbReference>
<reference evidence="10 11" key="1">
    <citation type="submission" date="2017-01" db="EMBL/GenBank/DDBJ databases">
        <title>First insights into the biology of 'candidatus Vampirococcus archaeovorus'.</title>
        <authorList>
            <person name="Kizina J."/>
            <person name="Jordan S."/>
            <person name="Stueber K."/>
            <person name="Reinhardt R."/>
            <person name="Harder J."/>
        </authorList>
    </citation>
    <scope>NUCLEOTIDE SEQUENCE [LARGE SCALE GENOMIC DNA]</scope>
    <source>
        <strain evidence="10 11">LiM</strain>
    </source>
</reference>
<comment type="cofactor">
    <cofactor evidence="1">
        <name>[4Fe-4S] cluster</name>
        <dbReference type="ChEBI" id="CHEBI:49883"/>
    </cofactor>
</comment>
<dbReference type="GO" id="GO:0003824">
    <property type="term" value="F:catalytic activity"/>
    <property type="evidence" value="ECO:0007669"/>
    <property type="project" value="InterPro"/>
</dbReference>
<keyword evidence="3" id="KW-0808">Transferase</keyword>
<dbReference type="PROSITE" id="PS51332">
    <property type="entry name" value="B12_BINDING"/>
    <property type="match status" value="1"/>
</dbReference>
<keyword evidence="11" id="KW-1185">Reference proteome</keyword>
<evidence type="ECO:0000313" key="11">
    <source>
        <dbReference type="Proteomes" id="UP000287243"/>
    </source>
</evidence>
<dbReference type="SUPFAM" id="SSF52242">
    <property type="entry name" value="Cobalamin (vitamin B12)-binding domain"/>
    <property type="match status" value="1"/>
</dbReference>